<dbReference type="CDD" id="cd09917">
    <property type="entry name" value="F-box_SF"/>
    <property type="match status" value="1"/>
</dbReference>
<organism evidence="2 3">
    <name type="scientific">Aspergillus pseudoustus</name>
    <dbReference type="NCBI Taxonomy" id="1810923"/>
    <lineage>
        <taxon>Eukaryota</taxon>
        <taxon>Fungi</taxon>
        <taxon>Dikarya</taxon>
        <taxon>Ascomycota</taxon>
        <taxon>Pezizomycotina</taxon>
        <taxon>Eurotiomycetes</taxon>
        <taxon>Eurotiomycetidae</taxon>
        <taxon>Eurotiales</taxon>
        <taxon>Aspergillaceae</taxon>
        <taxon>Aspergillus</taxon>
        <taxon>Aspergillus subgen. Nidulantes</taxon>
    </lineage>
</organism>
<sequence>MSSTVELQGFTASGLELLEDLDGYLSDSSLPVIPSTFGTACDLPAELLEDICLYLDLASLASFRLACRRIYLATTNCNYKLAFNVTSTDLSLRSLDRLDWIIRDEFKAPHVKTLLVTPYNQDHRRTGRHAPVPWAFDAYGQLMLPQAGSRWLQEIIWRLPNCQSFWFSQSSEAGGGNRRIHRPTIADAVATILPALADVKRKVKEFHFVSNDQSHYDLTPILKLGPVGHAGCPEIWSDLQSLCIECNKLLDRVPATEFGLRIPPYAPKLRDLSLTFDRYMNSERVPDVIHGLFASEFPFRLESLTLQNASCIDGALLARFLLRHSTTLRNLLLSGIHLTRGPWLTILESLGARNRFPRLESIRFDRLSEGVTECQHLDFARVLQDPVVNQAAKTEIECFAVTAWQRGQVYDCVSYSGPKMHVALKKIAHTAVLGEAHGVHLKVEGA</sequence>
<evidence type="ECO:0000313" key="3">
    <source>
        <dbReference type="Proteomes" id="UP001610446"/>
    </source>
</evidence>
<dbReference type="SUPFAM" id="SSF52047">
    <property type="entry name" value="RNI-like"/>
    <property type="match status" value="1"/>
</dbReference>
<accession>A0ABR4IV42</accession>
<gene>
    <name evidence="2" type="ORF">BJY01DRAFT_254184</name>
</gene>
<keyword evidence="3" id="KW-1185">Reference proteome</keyword>
<feature type="domain" description="F-box" evidence="1">
    <location>
        <begin position="43"/>
        <end position="83"/>
    </location>
</feature>
<dbReference type="EMBL" id="JBFXLU010000279">
    <property type="protein sequence ID" value="KAL2831640.1"/>
    <property type="molecule type" value="Genomic_DNA"/>
</dbReference>
<dbReference type="InterPro" id="IPR001810">
    <property type="entry name" value="F-box_dom"/>
</dbReference>
<protein>
    <recommendedName>
        <fullName evidence="1">F-box domain-containing protein</fullName>
    </recommendedName>
</protein>
<evidence type="ECO:0000259" key="1">
    <source>
        <dbReference type="SMART" id="SM00256"/>
    </source>
</evidence>
<reference evidence="2 3" key="1">
    <citation type="submission" date="2024-07" db="EMBL/GenBank/DDBJ databases">
        <title>Section-level genome sequencing and comparative genomics of Aspergillus sections Usti and Cavernicolus.</title>
        <authorList>
            <consortium name="Lawrence Berkeley National Laboratory"/>
            <person name="Nybo J.L."/>
            <person name="Vesth T.C."/>
            <person name="Theobald S."/>
            <person name="Frisvad J.C."/>
            <person name="Larsen T.O."/>
            <person name="Kjaerboelling I."/>
            <person name="Rothschild-Mancinelli K."/>
            <person name="Lyhne E.K."/>
            <person name="Kogle M.E."/>
            <person name="Barry K."/>
            <person name="Clum A."/>
            <person name="Na H."/>
            <person name="Ledsgaard L."/>
            <person name="Lin J."/>
            <person name="Lipzen A."/>
            <person name="Kuo A."/>
            <person name="Riley R."/>
            <person name="Mondo S."/>
            <person name="Labutti K."/>
            <person name="Haridas S."/>
            <person name="Pangalinan J."/>
            <person name="Salamov A.A."/>
            <person name="Simmons B.A."/>
            <person name="Magnuson J.K."/>
            <person name="Chen J."/>
            <person name="Drula E."/>
            <person name="Henrissat B."/>
            <person name="Wiebenga A."/>
            <person name="Lubbers R.J."/>
            <person name="Gomes A.C."/>
            <person name="Makela M.R."/>
            <person name="Stajich J."/>
            <person name="Grigoriev I.V."/>
            <person name="Mortensen U.H."/>
            <person name="De Vries R.P."/>
            <person name="Baker S.E."/>
            <person name="Andersen M.R."/>
        </authorList>
    </citation>
    <scope>NUCLEOTIDE SEQUENCE [LARGE SCALE GENOMIC DNA]</scope>
    <source>
        <strain evidence="2 3">CBS 123904</strain>
    </source>
</reference>
<dbReference type="SMART" id="SM00256">
    <property type="entry name" value="FBOX"/>
    <property type="match status" value="1"/>
</dbReference>
<proteinExistence type="predicted"/>
<name>A0ABR4IV42_9EURO</name>
<evidence type="ECO:0000313" key="2">
    <source>
        <dbReference type="EMBL" id="KAL2831640.1"/>
    </source>
</evidence>
<dbReference type="Pfam" id="PF00646">
    <property type="entry name" value="F-box"/>
    <property type="match status" value="1"/>
</dbReference>
<dbReference type="InterPro" id="IPR036047">
    <property type="entry name" value="F-box-like_dom_sf"/>
</dbReference>
<comment type="caution">
    <text evidence="2">The sequence shown here is derived from an EMBL/GenBank/DDBJ whole genome shotgun (WGS) entry which is preliminary data.</text>
</comment>
<dbReference type="Proteomes" id="UP001610446">
    <property type="component" value="Unassembled WGS sequence"/>
</dbReference>
<dbReference type="SUPFAM" id="SSF81383">
    <property type="entry name" value="F-box domain"/>
    <property type="match status" value="1"/>
</dbReference>